<accession>A0A2N8TFX9</accession>
<name>A0A2N8TFX9_9ACTN</name>
<evidence type="ECO:0000313" key="2">
    <source>
        <dbReference type="Proteomes" id="UP000235943"/>
    </source>
</evidence>
<dbReference type="EMBL" id="POUC01000382">
    <property type="protein sequence ID" value="PNG17922.1"/>
    <property type="molecule type" value="Genomic_DNA"/>
</dbReference>
<evidence type="ECO:0000313" key="1">
    <source>
        <dbReference type="EMBL" id="PNG17922.1"/>
    </source>
</evidence>
<reference evidence="1 2" key="1">
    <citation type="submission" date="2018-01" db="EMBL/GenBank/DDBJ databases">
        <title>Draft genome sequence of Streptomyces sp. 13K301.</title>
        <authorList>
            <person name="Sahin N."/>
            <person name="Saygin H."/>
            <person name="Ay H."/>
        </authorList>
    </citation>
    <scope>NUCLEOTIDE SEQUENCE [LARGE SCALE GENOMIC DNA]</scope>
    <source>
        <strain evidence="1 2">13K301</strain>
    </source>
</reference>
<sequence>MITTARRPRWPACRRCPAIAIDLGSARTRAWTAGRHGIIDVPTVTGPDDLAAHPVQRGTIVDPAGTARMLSRLLAHRIPKDAQPVIAFTMPVLSGQQHYTTAVGALQMLRPRTVLALDSVMAIALATGADPFRPLLVIDIGFHLIEVALLADGEIMTARREARGTRDLEDSGPADLVTDITAVVTTMMRDDPLPQFVDALDRGPLLAGGGALRPELVSQLSAQLHAPVQPVPQPHTAAVREAAEALRSAQHHPSLGPHLH</sequence>
<comment type="caution">
    <text evidence="1">The sequence shown here is derived from an EMBL/GenBank/DDBJ whole genome shotgun (WGS) entry which is preliminary data.</text>
</comment>
<dbReference type="AlphaFoldDB" id="A0A2N8TFX9"/>
<dbReference type="Proteomes" id="UP000235943">
    <property type="component" value="Unassembled WGS sequence"/>
</dbReference>
<dbReference type="Gene3D" id="3.30.420.40">
    <property type="match status" value="1"/>
</dbReference>
<feature type="non-terminal residue" evidence="1">
    <location>
        <position position="260"/>
    </location>
</feature>
<dbReference type="PANTHER" id="PTHR42749:SF1">
    <property type="entry name" value="CELL SHAPE-DETERMINING PROTEIN MREB"/>
    <property type="match status" value="1"/>
</dbReference>
<evidence type="ECO:0008006" key="3">
    <source>
        <dbReference type="Google" id="ProtNLM"/>
    </source>
</evidence>
<protein>
    <recommendedName>
        <fullName evidence="3">Rod shape-determining protein MreB</fullName>
    </recommendedName>
</protein>
<proteinExistence type="predicted"/>
<gene>
    <name evidence="1" type="ORF">C1J00_33845</name>
</gene>
<organism evidence="1 2">
    <name type="scientific">Streptomyces cahuitamycinicus</name>
    <dbReference type="NCBI Taxonomy" id="2070367"/>
    <lineage>
        <taxon>Bacteria</taxon>
        <taxon>Bacillati</taxon>
        <taxon>Actinomycetota</taxon>
        <taxon>Actinomycetes</taxon>
        <taxon>Kitasatosporales</taxon>
        <taxon>Streptomycetaceae</taxon>
        <taxon>Streptomyces</taxon>
    </lineage>
</organism>
<dbReference type="OrthoDB" id="4323471at2"/>
<dbReference type="PANTHER" id="PTHR42749">
    <property type="entry name" value="CELL SHAPE-DETERMINING PROTEIN MREB"/>
    <property type="match status" value="1"/>
</dbReference>
<dbReference type="RefSeq" id="WP_102912789.1">
    <property type="nucleotide sequence ID" value="NZ_POUC01000382.1"/>
</dbReference>
<keyword evidence="2" id="KW-1185">Reference proteome</keyword>